<accession>A0A075R8W9</accession>
<dbReference type="Gene3D" id="3.90.226.10">
    <property type="entry name" value="2-enoyl-CoA Hydratase, Chain A, domain 1"/>
    <property type="match status" value="1"/>
</dbReference>
<dbReference type="PANTHER" id="PTHR11941:SF27">
    <property type="entry name" value="ETHYLMALONYL-COA DECARBOXYLASE"/>
    <property type="match status" value="1"/>
</dbReference>
<keyword evidence="3" id="KW-1185">Reference proteome</keyword>
<proteinExistence type="predicted"/>
<dbReference type="GO" id="GO:0004300">
    <property type="term" value="F:enoyl-CoA hydratase activity"/>
    <property type="evidence" value="ECO:0007669"/>
    <property type="project" value="UniProtKB-EC"/>
</dbReference>
<dbReference type="SUPFAM" id="SSF52096">
    <property type="entry name" value="ClpP/crotonase"/>
    <property type="match status" value="1"/>
</dbReference>
<organism evidence="2 3">
    <name type="scientific">Brevibacillus laterosporus LMG 15441</name>
    <dbReference type="NCBI Taxonomy" id="1042163"/>
    <lineage>
        <taxon>Bacteria</taxon>
        <taxon>Bacillati</taxon>
        <taxon>Bacillota</taxon>
        <taxon>Bacilli</taxon>
        <taxon>Bacillales</taxon>
        <taxon>Paenibacillaceae</taxon>
        <taxon>Brevibacillus</taxon>
    </lineage>
</organism>
<dbReference type="Proteomes" id="UP000005850">
    <property type="component" value="Chromosome"/>
</dbReference>
<reference evidence="2 3" key="1">
    <citation type="journal article" date="2011" name="J. Bacteriol.">
        <title>Genome sequence of Brevibacillus laterosporus LMG 15441, a pathogen of invertebrates.</title>
        <authorList>
            <person name="Djukic M."/>
            <person name="Poehlein A."/>
            <person name="Thurmer A."/>
            <person name="Daniel R."/>
        </authorList>
    </citation>
    <scope>NUCLEOTIDE SEQUENCE [LARGE SCALE GENOMIC DNA]</scope>
    <source>
        <strain evidence="2 3">LMG 15441</strain>
    </source>
</reference>
<evidence type="ECO:0000313" key="3">
    <source>
        <dbReference type="Proteomes" id="UP000005850"/>
    </source>
</evidence>
<dbReference type="RefSeq" id="WP_003336665.1">
    <property type="nucleotide sequence ID" value="NZ_CP007806.1"/>
</dbReference>
<sequence>MNLLKKSLILPKYEGETGFRNKLVHTTMEAVAKGVFVMYQNILVHKQNGIAEIICNRPHVRNALSLEMMEELQDALTSCETDDSIKVILFTGEGSAFVSGGDLRQFGAVKGEDSLPLLQKAEQLLTRIDLFRKPTIAMVNGPAIGGGAEFACACHFRFMSELAVFRFVQITMHISTGFGGGSRLFAKMPESIALRLLLTGEKLGPEEALQIGLVEGVYQADELREKTLEFAAAIAKQPLKSISAYMNMLTWKKKGASLQESIQMELEQCATLWGNEKHLQYISSFFRKGE</sequence>
<dbReference type="STRING" id="1042163.BRLA_c035140"/>
<dbReference type="InterPro" id="IPR001753">
    <property type="entry name" value="Enoyl-CoA_hydra/iso"/>
</dbReference>
<gene>
    <name evidence="2" type="ORF">BRLA_c035140</name>
</gene>
<dbReference type="InterPro" id="IPR029045">
    <property type="entry name" value="ClpP/crotonase-like_dom_sf"/>
</dbReference>
<evidence type="ECO:0000313" key="2">
    <source>
        <dbReference type="EMBL" id="AIG27826.1"/>
    </source>
</evidence>
<dbReference type="AlphaFoldDB" id="A0A075R8W9"/>
<keyword evidence="1 2" id="KW-0456">Lyase</keyword>
<evidence type="ECO:0000256" key="1">
    <source>
        <dbReference type="ARBA" id="ARBA00023239"/>
    </source>
</evidence>
<dbReference type="GO" id="GO:0006635">
    <property type="term" value="P:fatty acid beta-oxidation"/>
    <property type="evidence" value="ECO:0007669"/>
    <property type="project" value="TreeGrafter"/>
</dbReference>
<protein>
    <submittedName>
        <fullName evidence="2">Putative enoyl-CoA hydratase</fullName>
        <ecNumber evidence="2">4.2.1.17</ecNumber>
    </submittedName>
</protein>
<dbReference type="EC" id="4.2.1.17" evidence="2"/>
<dbReference type="CDD" id="cd06558">
    <property type="entry name" value="crotonase-like"/>
    <property type="match status" value="1"/>
</dbReference>
<dbReference type="PANTHER" id="PTHR11941">
    <property type="entry name" value="ENOYL-COA HYDRATASE-RELATED"/>
    <property type="match status" value="1"/>
</dbReference>
<dbReference type="KEGG" id="blr:BRLA_c035140"/>
<dbReference type="Pfam" id="PF00378">
    <property type="entry name" value="ECH_1"/>
    <property type="match status" value="1"/>
</dbReference>
<dbReference type="EMBL" id="CP007806">
    <property type="protein sequence ID" value="AIG27826.1"/>
    <property type="molecule type" value="Genomic_DNA"/>
</dbReference>
<name>A0A075R8W9_BRELA</name>
<dbReference type="eggNOG" id="COG1024">
    <property type="taxonomic scope" value="Bacteria"/>
</dbReference>
<dbReference type="HOGENOM" id="CLU_009834_7_2_9"/>
<dbReference type="GO" id="GO:0005829">
    <property type="term" value="C:cytosol"/>
    <property type="evidence" value="ECO:0007669"/>
    <property type="project" value="TreeGrafter"/>
</dbReference>